<evidence type="ECO:0000256" key="5">
    <source>
        <dbReference type="ARBA" id="ARBA00011823"/>
    </source>
</evidence>
<evidence type="ECO:0000256" key="7">
    <source>
        <dbReference type="ARBA" id="ARBA00023002"/>
    </source>
</evidence>
<protein>
    <submittedName>
        <fullName evidence="14">NADP-dependent malic enzyme</fullName>
    </submittedName>
</protein>
<organism evidence="14 15">
    <name type="scientific">Blastochloris viridis</name>
    <name type="common">Rhodopseudomonas viridis</name>
    <dbReference type="NCBI Taxonomy" id="1079"/>
    <lineage>
        <taxon>Bacteria</taxon>
        <taxon>Pseudomonadati</taxon>
        <taxon>Pseudomonadota</taxon>
        <taxon>Alphaproteobacteria</taxon>
        <taxon>Hyphomicrobiales</taxon>
        <taxon>Blastochloridaceae</taxon>
        <taxon>Blastochloris</taxon>
    </lineage>
</organism>
<dbReference type="SMART" id="SM00919">
    <property type="entry name" value="Malic_M"/>
    <property type="match status" value="1"/>
</dbReference>
<reference evidence="14 15" key="1">
    <citation type="journal article" date="2017" name="Nat. Commun.">
        <title>In situ click chemistry generation of cyclooxygenase-2 inhibitors.</title>
        <authorList>
            <person name="Bhardwaj A."/>
            <person name="Kaur J."/>
            <person name="Wuest M."/>
            <person name="Wuest F."/>
        </authorList>
    </citation>
    <scope>NUCLEOTIDE SEQUENCE [LARGE SCALE GENOMIC DNA]</scope>
    <source>
        <strain evidence="14">S2_018_000_R2_106</strain>
    </source>
</reference>
<dbReference type="InterPro" id="IPR002505">
    <property type="entry name" value="PTA_PTB"/>
</dbReference>
<dbReference type="CDD" id="cd05311">
    <property type="entry name" value="NAD_bind_2_malic_enz"/>
    <property type="match status" value="1"/>
</dbReference>
<dbReference type="GO" id="GO:0006108">
    <property type="term" value="P:malate metabolic process"/>
    <property type="evidence" value="ECO:0007669"/>
    <property type="project" value="InterPro"/>
</dbReference>
<feature type="domain" description="Malic enzyme N-terminal" evidence="13">
    <location>
        <begin position="27"/>
        <end position="160"/>
    </location>
</feature>
<evidence type="ECO:0000256" key="6">
    <source>
        <dbReference type="ARBA" id="ARBA00022723"/>
    </source>
</evidence>
<evidence type="ECO:0000256" key="4">
    <source>
        <dbReference type="ARBA" id="ARBA00008756"/>
    </source>
</evidence>
<comment type="caution">
    <text evidence="14">The sequence shown here is derived from an EMBL/GenBank/DDBJ whole genome shotgun (WGS) entry which is preliminary data.</text>
</comment>
<comment type="cofactor">
    <cofactor evidence="1">
        <name>Mn(2+)</name>
        <dbReference type="ChEBI" id="CHEBI:29035"/>
    </cofactor>
</comment>
<evidence type="ECO:0000256" key="3">
    <source>
        <dbReference type="ARBA" id="ARBA00007686"/>
    </source>
</evidence>
<dbReference type="InterPro" id="IPR037062">
    <property type="entry name" value="Malic_N_dom_sf"/>
</dbReference>
<dbReference type="InterPro" id="IPR051674">
    <property type="entry name" value="Malate_Decarboxylase"/>
</dbReference>
<dbReference type="PANTHER" id="PTHR43237:SF4">
    <property type="entry name" value="NADP-DEPENDENT MALIC ENZYME"/>
    <property type="match status" value="1"/>
</dbReference>
<dbReference type="SMART" id="SM01274">
    <property type="entry name" value="malic"/>
    <property type="match status" value="1"/>
</dbReference>
<dbReference type="GO" id="GO:0016746">
    <property type="term" value="F:acyltransferase activity"/>
    <property type="evidence" value="ECO:0007669"/>
    <property type="project" value="InterPro"/>
</dbReference>
<dbReference type="Proteomes" id="UP000320948">
    <property type="component" value="Unassembled WGS sequence"/>
</dbReference>
<name>A0A6N4REQ6_BLAVI</name>
<dbReference type="InterPro" id="IPR012301">
    <property type="entry name" value="Malic_N_dom"/>
</dbReference>
<evidence type="ECO:0000256" key="1">
    <source>
        <dbReference type="ARBA" id="ARBA00001936"/>
    </source>
</evidence>
<comment type="cofactor">
    <cofactor evidence="2">
        <name>Mg(2+)</name>
        <dbReference type="ChEBI" id="CHEBI:18420"/>
    </cofactor>
</comment>
<dbReference type="PIRSF" id="PIRSF036684">
    <property type="entry name" value="ME_PTA"/>
    <property type="match status" value="1"/>
</dbReference>
<dbReference type="InterPro" id="IPR012188">
    <property type="entry name" value="ME_PTA"/>
</dbReference>
<dbReference type="Pfam" id="PF00390">
    <property type="entry name" value="malic"/>
    <property type="match status" value="1"/>
</dbReference>
<dbReference type="Pfam" id="PF03949">
    <property type="entry name" value="Malic_M"/>
    <property type="match status" value="1"/>
</dbReference>
<keyword evidence="8" id="KW-0511">Multifunctional enzyme</keyword>
<accession>A0A6N4REQ6</accession>
<dbReference type="GO" id="GO:0051287">
    <property type="term" value="F:NAD binding"/>
    <property type="evidence" value="ECO:0007669"/>
    <property type="project" value="InterPro"/>
</dbReference>
<dbReference type="Gene3D" id="3.40.50.10950">
    <property type="match status" value="1"/>
</dbReference>
<dbReference type="InterPro" id="IPR046346">
    <property type="entry name" value="Aminoacid_DH-like_N_sf"/>
</dbReference>
<evidence type="ECO:0000259" key="12">
    <source>
        <dbReference type="SMART" id="SM00919"/>
    </source>
</evidence>
<dbReference type="InterPro" id="IPR042112">
    <property type="entry name" value="P_AcTrfase_dom2"/>
</dbReference>
<dbReference type="FunFam" id="3.40.50.10380:FF:000003">
    <property type="entry name" value="NADP-dependent malic enzyme"/>
    <property type="match status" value="1"/>
</dbReference>
<feature type="binding site" evidence="10">
    <location>
        <position position="146"/>
    </location>
    <ligand>
        <name>a divalent metal cation</name>
        <dbReference type="ChEBI" id="CHEBI:60240"/>
    </ligand>
</feature>
<evidence type="ECO:0000256" key="11">
    <source>
        <dbReference type="PIRSR" id="PIRSR036684-3"/>
    </source>
</evidence>
<comment type="similarity">
    <text evidence="3">In the N-terminal section; belongs to the malic enzymes family.</text>
</comment>
<dbReference type="Gene3D" id="3.40.50.10750">
    <property type="entry name" value="Isocitrate/Isopropylmalate dehydrogenase-like"/>
    <property type="match status" value="1"/>
</dbReference>
<dbReference type="EMBL" id="VAFM01000001">
    <property type="protein sequence ID" value="TKW61558.1"/>
    <property type="molecule type" value="Genomic_DNA"/>
</dbReference>
<dbReference type="Gene3D" id="3.40.50.10380">
    <property type="entry name" value="Malic enzyme, N-terminal domain"/>
    <property type="match status" value="1"/>
</dbReference>
<comment type="subunit">
    <text evidence="5">Homooctamer.</text>
</comment>
<dbReference type="GO" id="GO:0004470">
    <property type="term" value="F:malic enzyme activity"/>
    <property type="evidence" value="ECO:0007669"/>
    <property type="project" value="InterPro"/>
</dbReference>
<dbReference type="AlphaFoldDB" id="A0A6N4REQ6"/>
<feature type="binding site" evidence="11">
    <location>
        <position position="295"/>
    </location>
    <ligand>
        <name>a divalent metal cation</name>
        <dbReference type="ChEBI" id="CHEBI:60240"/>
    </ligand>
</feature>
<dbReference type="FunFam" id="3.40.50.720:FF:000095">
    <property type="entry name" value="NADP-dependent malic enzyme"/>
    <property type="match status" value="1"/>
</dbReference>
<dbReference type="InterPro" id="IPR042113">
    <property type="entry name" value="P_AcTrfase_dom1"/>
</dbReference>
<dbReference type="GO" id="GO:0046872">
    <property type="term" value="F:metal ion binding"/>
    <property type="evidence" value="ECO:0007669"/>
    <property type="project" value="UniProtKB-KW"/>
</dbReference>
<dbReference type="InterPro" id="IPR036291">
    <property type="entry name" value="NAD(P)-bd_dom_sf"/>
</dbReference>
<dbReference type="InterPro" id="IPR012302">
    <property type="entry name" value="Malic_NAD-bd"/>
</dbReference>
<evidence type="ECO:0000256" key="9">
    <source>
        <dbReference type="PIRSR" id="PIRSR036684-1"/>
    </source>
</evidence>
<evidence type="ECO:0000313" key="15">
    <source>
        <dbReference type="Proteomes" id="UP000320948"/>
    </source>
</evidence>
<keyword evidence="7" id="KW-0560">Oxidoreductase</keyword>
<keyword evidence="6 10" id="KW-0479">Metal-binding</keyword>
<feature type="binding site" evidence="10">
    <location>
        <position position="145"/>
    </location>
    <ligand>
        <name>a divalent metal cation</name>
        <dbReference type="ChEBI" id="CHEBI:60240"/>
    </ligand>
</feature>
<feature type="domain" description="Malic enzyme NAD-binding" evidence="12">
    <location>
        <begin position="172"/>
        <end position="408"/>
    </location>
</feature>
<dbReference type="SUPFAM" id="SSF53223">
    <property type="entry name" value="Aminoacid dehydrogenase-like, N-terminal domain"/>
    <property type="match status" value="1"/>
</dbReference>
<evidence type="ECO:0000256" key="8">
    <source>
        <dbReference type="ARBA" id="ARBA00023268"/>
    </source>
</evidence>
<dbReference type="GO" id="GO:0016616">
    <property type="term" value="F:oxidoreductase activity, acting on the CH-OH group of donors, NAD or NADP as acceptor"/>
    <property type="evidence" value="ECO:0007669"/>
    <property type="project" value="InterPro"/>
</dbReference>
<dbReference type="PANTHER" id="PTHR43237">
    <property type="entry name" value="NADP-DEPENDENT MALIC ENZYME"/>
    <property type="match status" value="1"/>
</dbReference>
<keyword evidence="11" id="KW-0521">NADP</keyword>
<evidence type="ECO:0000256" key="2">
    <source>
        <dbReference type="ARBA" id="ARBA00001946"/>
    </source>
</evidence>
<gene>
    <name evidence="14" type="ORF">DI628_02735</name>
</gene>
<proteinExistence type="inferred from homology"/>
<comment type="similarity">
    <text evidence="4">In the C-terminal section; belongs to the phosphate acetyltransferase and butyryltransferase family.</text>
</comment>
<evidence type="ECO:0000256" key="10">
    <source>
        <dbReference type="PIRSR" id="PIRSR036684-2"/>
    </source>
</evidence>
<evidence type="ECO:0000259" key="13">
    <source>
        <dbReference type="SMART" id="SM01274"/>
    </source>
</evidence>
<dbReference type="SUPFAM" id="SSF51735">
    <property type="entry name" value="NAD(P)-binding Rossmann-fold domains"/>
    <property type="match status" value="1"/>
</dbReference>
<sequence length="779" mass="85024">MTTQNDVPETQETELSPALHYHSYPRPGKIEVISTKPLTTQADLSLGYTPGVAEVCMEIHRDPNLANRYTSKGNLVAVISNGTAVLGLGNIGPLASKPVMEGKAVLFKKFSNIDVFDIEINETDPEKFVDIVASLAPTFGGINLEDIKAPECFYIEEKLREKLDIPVLHDDQHGTAIIVCAAFMNSIKVTGKDKTKVKIVCSGAGAAGLACMNLLVDWGVPQKNITLVDIDGVIHADREKLTEQHKPFAHKTKNRTLAEALDGADYFLGLSAADILKPEMLKTMAEKPVIFAMANPRPEIDPDLAKATRPDAIVGTGRSDYPNQINNVLGFPYLFRGALDCGAKTFNTEMKLAAAEALAKLAQKAAEPALASAYKGSKLKFGPDYLIPKPFDSRLLSTIAPAVAKAAMDTGVATRPIADLAAYAASLHSTIDQSFSIMRQIYNQARANPKRIVYPEGEDPRILQTAQSVIAEGIGHPIILGRRDVVEAHIAELGLSMVEGEEFTLIDPQTDEQIEEFTEKYYQIRQRDGVTRQEAVVHLRSRWLIWACLMVKVGQADAIVCGISGRLMRYLPQAAQIINGRNDISHIYALQLFMSKDRLLFLADTHVQANPTAEQLAEMTSLACAEVSNFGIKPRVALLSHSNFGSSKTGQSLKMQEARRIITQRWPEISVEGEMQADTALNMEVMSRIFPASQLDAPANVLIFPDVDSANISFNLMRMVAPNADYIGPIMLGMDQPIHILSIDAPVHRALNLSALAVVHAQMSENKAKAKTRSASRAA</sequence>
<evidence type="ECO:0000313" key="14">
    <source>
        <dbReference type="EMBL" id="TKW61558.1"/>
    </source>
</evidence>
<dbReference type="Pfam" id="PF01515">
    <property type="entry name" value="PTA_PTB"/>
    <property type="match status" value="1"/>
</dbReference>
<feature type="binding site" evidence="11">
    <location>
        <position position="171"/>
    </location>
    <ligand>
        <name>a divalent metal cation</name>
        <dbReference type="ChEBI" id="CHEBI:60240"/>
    </ligand>
</feature>
<dbReference type="SUPFAM" id="SSF53659">
    <property type="entry name" value="Isocitrate/Isopropylmalate dehydrogenase-like"/>
    <property type="match status" value="1"/>
</dbReference>
<dbReference type="InterPro" id="IPR045213">
    <property type="entry name" value="Malic_NAD-bd_bact_type"/>
</dbReference>
<dbReference type="Gene3D" id="3.40.50.720">
    <property type="entry name" value="NAD(P)-binding Rossmann-like Domain"/>
    <property type="match status" value="1"/>
</dbReference>
<feature type="active site" description="Proton acceptor" evidence="9">
    <location>
        <position position="103"/>
    </location>
</feature>
<feature type="binding site" evidence="11">
    <location>
        <begin position="85"/>
        <end position="92"/>
    </location>
    <ligand>
        <name>NADP(+)</name>
        <dbReference type="ChEBI" id="CHEBI:58349"/>
    </ligand>
</feature>